<dbReference type="AlphaFoldDB" id="A0A9J9UCA3"/>
<evidence type="ECO:0000313" key="3">
    <source>
        <dbReference type="EMBL" id="ACM34588.1"/>
    </source>
</evidence>
<feature type="region of interest" description="Disordered" evidence="1">
    <location>
        <begin position="115"/>
        <end position="138"/>
    </location>
</feature>
<evidence type="ECO:0000313" key="4">
    <source>
        <dbReference type="Proteomes" id="UP000000450"/>
    </source>
</evidence>
<proteinExistence type="predicted"/>
<evidence type="ECO:0000256" key="2">
    <source>
        <dbReference type="SAM" id="SignalP"/>
    </source>
</evidence>
<reference evidence="3 4" key="1">
    <citation type="journal article" date="2010" name="J. Bacteriol.">
        <title>Completed genome sequence of the anaerobic iron-oxidizing bacterium Acidovorax ebreus strain TPSY.</title>
        <authorList>
            <person name="Byrne-Bailey K.G."/>
            <person name="Weber K.A."/>
            <person name="Chair A.H."/>
            <person name="Bose S."/>
            <person name="Knox T."/>
            <person name="Spanbauer T.L."/>
            <person name="Chertkov O."/>
            <person name="Coates J.D."/>
        </authorList>
    </citation>
    <scope>NUCLEOTIDE SEQUENCE [LARGE SCALE GENOMIC DNA]</scope>
    <source>
        <strain evidence="3 4">TPSY</strain>
    </source>
</reference>
<name>A0A9J9UCA3_ACIET</name>
<organism evidence="3 4">
    <name type="scientific">Acidovorax ebreus (strain TPSY)</name>
    <name type="common">Diaphorobacter sp. (strain TPSY)</name>
    <dbReference type="NCBI Taxonomy" id="535289"/>
    <lineage>
        <taxon>Bacteria</taxon>
        <taxon>Pseudomonadati</taxon>
        <taxon>Pseudomonadota</taxon>
        <taxon>Betaproteobacteria</taxon>
        <taxon>Burkholderiales</taxon>
        <taxon>Comamonadaceae</taxon>
        <taxon>Diaphorobacter</taxon>
    </lineage>
</organism>
<evidence type="ECO:0000256" key="1">
    <source>
        <dbReference type="SAM" id="MobiDB-lite"/>
    </source>
</evidence>
<dbReference type="Pfam" id="PF12779">
    <property type="entry name" value="WXXGXW"/>
    <property type="match status" value="1"/>
</dbReference>
<feature type="signal peptide" evidence="2">
    <location>
        <begin position="1"/>
        <end position="25"/>
    </location>
</feature>
<accession>A0A9J9UCA3</accession>
<sequence length="138" mass="15840">MVRTATLAAAGSLVALLSLAGAAHAATNATVVIQAGTPHYSAPPAYAVQYHAPPPPRYERVPPPRRGMVWSQGHWEWRGHRHVWVPGQWMQVRHGHHYRQPRWVQRGDQWRFVRGGWDRDGDGVPNRHDRRPDNPYRR</sequence>
<protein>
    <submittedName>
        <fullName evidence="3">Uncharacterized protein</fullName>
    </submittedName>
</protein>
<keyword evidence="2" id="KW-0732">Signal</keyword>
<dbReference type="InterPro" id="IPR024447">
    <property type="entry name" value="YXWGXW_rpt"/>
</dbReference>
<feature type="chain" id="PRO_5039901329" evidence="2">
    <location>
        <begin position="26"/>
        <end position="138"/>
    </location>
</feature>
<dbReference type="EMBL" id="CP001392">
    <property type="protein sequence ID" value="ACM34588.1"/>
    <property type="molecule type" value="Genomic_DNA"/>
</dbReference>
<dbReference type="KEGG" id="dia:Dtpsy_3155"/>
<dbReference type="Proteomes" id="UP000000450">
    <property type="component" value="Chromosome"/>
</dbReference>
<dbReference type="RefSeq" id="WP_015914412.1">
    <property type="nucleotide sequence ID" value="NC_011992.1"/>
</dbReference>
<gene>
    <name evidence="3" type="ordered locus">Dtpsy_3155</name>
</gene>
<keyword evidence="4" id="KW-1185">Reference proteome</keyword>